<dbReference type="CDD" id="cd11642">
    <property type="entry name" value="SUMT"/>
    <property type="match status" value="1"/>
</dbReference>
<comment type="caution">
    <text evidence="11">The sequence shown here is derived from an EMBL/GenBank/DDBJ whole genome shotgun (WGS) entry which is preliminary data.</text>
</comment>
<evidence type="ECO:0000256" key="8">
    <source>
        <dbReference type="ARBA" id="ARBA00079776"/>
    </source>
</evidence>
<dbReference type="EMBL" id="BMIR01000001">
    <property type="protein sequence ID" value="GGE29394.1"/>
    <property type="molecule type" value="Genomic_DNA"/>
</dbReference>
<keyword evidence="7" id="KW-0627">Porphyrin biosynthesis</keyword>
<dbReference type="NCBIfam" id="NF004790">
    <property type="entry name" value="PRK06136.1"/>
    <property type="match status" value="1"/>
</dbReference>
<dbReference type="Gene3D" id="3.40.1010.10">
    <property type="entry name" value="Cobalt-precorrin-4 Transmethylase, Domain 1"/>
    <property type="match status" value="1"/>
</dbReference>
<feature type="domain" description="Tetrapyrrole methylase" evidence="10">
    <location>
        <begin position="3"/>
        <end position="213"/>
    </location>
</feature>
<dbReference type="FunFam" id="3.40.1010.10:FF:000001">
    <property type="entry name" value="Siroheme synthase"/>
    <property type="match status" value="1"/>
</dbReference>
<keyword evidence="6" id="KW-0949">S-adenosyl-L-methionine</keyword>
<dbReference type="RefSeq" id="WP_188688502.1">
    <property type="nucleotide sequence ID" value="NZ_BMIR01000001.1"/>
</dbReference>
<proteinExistence type="inferred from homology"/>
<dbReference type="GO" id="GO:0032259">
    <property type="term" value="P:methylation"/>
    <property type="evidence" value="ECO:0007669"/>
    <property type="project" value="UniProtKB-KW"/>
</dbReference>
<evidence type="ECO:0000256" key="4">
    <source>
        <dbReference type="ARBA" id="ARBA00022603"/>
    </source>
</evidence>
<dbReference type="InterPro" id="IPR003043">
    <property type="entry name" value="Uropor_MeTrfase_CS"/>
</dbReference>
<dbReference type="EC" id="2.1.1.107" evidence="2"/>
<dbReference type="GO" id="GO:0004851">
    <property type="term" value="F:uroporphyrin-III C-methyltransferase activity"/>
    <property type="evidence" value="ECO:0007669"/>
    <property type="project" value="UniProtKB-EC"/>
</dbReference>
<evidence type="ECO:0000313" key="12">
    <source>
        <dbReference type="Proteomes" id="UP000628775"/>
    </source>
</evidence>
<comment type="similarity">
    <text evidence="1 9">Belongs to the precorrin methyltransferase family.</text>
</comment>
<dbReference type="InterPro" id="IPR014776">
    <property type="entry name" value="4pyrrole_Mease_sub2"/>
</dbReference>
<dbReference type="InterPro" id="IPR050161">
    <property type="entry name" value="Siro_Cobalamin_biosynth"/>
</dbReference>
<evidence type="ECO:0000256" key="5">
    <source>
        <dbReference type="ARBA" id="ARBA00022679"/>
    </source>
</evidence>
<protein>
    <recommendedName>
        <fullName evidence="3">Uroporphyrinogen-III C-methyltransferase</fullName>
        <ecNumber evidence="2">2.1.1.107</ecNumber>
    </recommendedName>
    <alternativeName>
        <fullName evidence="8">Uroporphyrinogen III methylase</fullName>
    </alternativeName>
</protein>
<evidence type="ECO:0000256" key="9">
    <source>
        <dbReference type="RuleBase" id="RU003960"/>
    </source>
</evidence>
<dbReference type="GO" id="GO:0019354">
    <property type="term" value="P:siroheme biosynthetic process"/>
    <property type="evidence" value="ECO:0007669"/>
    <property type="project" value="InterPro"/>
</dbReference>
<dbReference type="PROSITE" id="PS00840">
    <property type="entry name" value="SUMT_2"/>
    <property type="match status" value="1"/>
</dbReference>
<keyword evidence="4 9" id="KW-0489">Methyltransferase</keyword>
<evidence type="ECO:0000313" key="11">
    <source>
        <dbReference type="EMBL" id="GGE29394.1"/>
    </source>
</evidence>
<dbReference type="Pfam" id="PF00590">
    <property type="entry name" value="TP_methylase"/>
    <property type="match status" value="1"/>
</dbReference>
<dbReference type="PANTHER" id="PTHR45790:SF3">
    <property type="entry name" value="S-ADENOSYL-L-METHIONINE-DEPENDENT UROPORPHYRINOGEN III METHYLTRANSFERASE, CHLOROPLASTIC"/>
    <property type="match status" value="1"/>
</dbReference>
<dbReference type="Proteomes" id="UP000628775">
    <property type="component" value="Unassembled WGS sequence"/>
</dbReference>
<keyword evidence="12" id="KW-1185">Reference proteome</keyword>
<gene>
    <name evidence="11" type="ORF">GCM10011391_04930</name>
</gene>
<dbReference type="InterPro" id="IPR000878">
    <property type="entry name" value="4pyrrol_Mease"/>
</dbReference>
<evidence type="ECO:0000256" key="3">
    <source>
        <dbReference type="ARBA" id="ARBA00018323"/>
    </source>
</evidence>
<reference evidence="11" key="2">
    <citation type="submission" date="2020-09" db="EMBL/GenBank/DDBJ databases">
        <authorList>
            <person name="Sun Q."/>
            <person name="Zhou Y."/>
        </authorList>
    </citation>
    <scope>NUCLEOTIDE SEQUENCE</scope>
    <source>
        <strain evidence="11">CGMCC 1.15371</strain>
    </source>
</reference>
<evidence type="ECO:0000256" key="6">
    <source>
        <dbReference type="ARBA" id="ARBA00022691"/>
    </source>
</evidence>
<keyword evidence="5 9" id="KW-0808">Transferase</keyword>
<dbReference type="InterPro" id="IPR035996">
    <property type="entry name" value="4pyrrol_Methylase_sf"/>
</dbReference>
<evidence type="ECO:0000256" key="2">
    <source>
        <dbReference type="ARBA" id="ARBA00012162"/>
    </source>
</evidence>
<dbReference type="AlphaFoldDB" id="A0A8J2VL08"/>
<reference evidence="11" key="1">
    <citation type="journal article" date="2014" name="Int. J. Syst. Evol. Microbiol.">
        <title>Complete genome sequence of Corynebacterium casei LMG S-19264T (=DSM 44701T), isolated from a smear-ripened cheese.</title>
        <authorList>
            <consortium name="US DOE Joint Genome Institute (JGI-PGF)"/>
            <person name="Walter F."/>
            <person name="Albersmeier A."/>
            <person name="Kalinowski J."/>
            <person name="Ruckert C."/>
        </authorList>
    </citation>
    <scope>NUCLEOTIDE SEQUENCE</scope>
    <source>
        <strain evidence="11">CGMCC 1.15371</strain>
    </source>
</reference>
<evidence type="ECO:0000256" key="1">
    <source>
        <dbReference type="ARBA" id="ARBA00005879"/>
    </source>
</evidence>
<dbReference type="FunFam" id="3.30.950.10:FF:000001">
    <property type="entry name" value="Siroheme synthase"/>
    <property type="match status" value="1"/>
</dbReference>
<dbReference type="SUPFAM" id="SSF53790">
    <property type="entry name" value="Tetrapyrrole methylase"/>
    <property type="match status" value="1"/>
</dbReference>
<dbReference type="InterPro" id="IPR014777">
    <property type="entry name" value="4pyrrole_Mease_sub1"/>
</dbReference>
<dbReference type="NCBIfam" id="TIGR01469">
    <property type="entry name" value="cobA_cysG_Cterm"/>
    <property type="match status" value="1"/>
</dbReference>
<organism evidence="11 12">
    <name type="scientific">Pullulanibacillus camelliae</name>
    <dbReference type="NCBI Taxonomy" id="1707096"/>
    <lineage>
        <taxon>Bacteria</taxon>
        <taxon>Bacillati</taxon>
        <taxon>Bacillota</taxon>
        <taxon>Bacilli</taxon>
        <taxon>Bacillales</taxon>
        <taxon>Sporolactobacillaceae</taxon>
        <taxon>Pullulanibacillus</taxon>
    </lineage>
</organism>
<dbReference type="Gene3D" id="3.30.950.10">
    <property type="entry name" value="Methyltransferase, Cobalt-precorrin-4 Transmethylase, Domain 2"/>
    <property type="match status" value="1"/>
</dbReference>
<sequence>MGKVFLVGAGPGDPDLLTIKGLKAIQQSDVILYDRLVNEALLDYAPSDCERIYCGKRPDHHTLRQETINHLLVKYALQDKVVTRLKGGDPFIFGRGGEEAEALSQQNISFEIVPGITAGAAAPAYAGIPLTHRHVSSSVTFVSGVTPQQEADDYWKKLAHTVETLCIYMGIKKLPNICTQLLEGGLSKETPIALIHWGTTDHQVTVTGTLENIVEKAKDTQNPSMIIIGNVVRLREQLQWFEKLHLSQDPKSCAI</sequence>
<accession>A0A8J2VL08</accession>
<dbReference type="PROSITE" id="PS00839">
    <property type="entry name" value="SUMT_1"/>
    <property type="match status" value="1"/>
</dbReference>
<name>A0A8J2VL08_9BACL</name>
<evidence type="ECO:0000256" key="7">
    <source>
        <dbReference type="ARBA" id="ARBA00023244"/>
    </source>
</evidence>
<dbReference type="InterPro" id="IPR006366">
    <property type="entry name" value="CobA/CysG_C"/>
</dbReference>
<evidence type="ECO:0000259" key="10">
    <source>
        <dbReference type="Pfam" id="PF00590"/>
    </source>
</evidence>
<dbReference type="PANTHER" id="PTHR45790">
    <property type="entry name" value="SIROHEME SYNTHASE-RELATED"/>
    <property type="match status" value="1"/>
</dbReference>